<evidence type="ECO:0000256" key="1">
    <source>
        <dbReference type="SAM" id="Phobius"/>
    </source>
</evidence>
<keyword evidence="1" id="KW-0812">Transmembrane</keyword>
<feature type="transmembrane region" description="Helical" evidence="1">
    <location>
        <begin position="76"/>
        <end position="96"/>
    </location>
</feature>
<dbReference type="InterPro" id="IPR019144">
    <property type="entry name" value="Membralin"/>
</dbReference>
<reference evidence="2" key="1">
    <citation type="submission" date="2020-11" db="EMBL/GenBank/DDBJ databases">
        <authorList>
            <person name="Tran Van P."/>
        </authorList>
    </citation>
    <scope>NUCLEOTIDE SEQUENCE</scope>
</reference>
<keyword evidence="1" id="KW-0472">Membrane</keyword>
<sequence>MLDRASSKTNGGDFAGIQVWVVQILNLDLPIIGSLVRHESSTLDYVTTEAGNTSTASTCNTICPQYLVDLLQMLEFNVTITFPAAPLLTVILALVGKYKLLHYTHRATELTCDL</sequence>
<protein>
    <submittedName>
        <fullName evidence="2">Uncharacterized protein</fullName>
    </submittedName>
</protein>
<dbReference type="Pfam" id="PF09746">
    <property type="entry name" value="Membralin"/>
    <property type="match status" value="1"/>
</dbReference>
<proteinExistence type="predicted"/>
<organism evidence="2">
    <name type="scientific">Timema monikensis</name>
    <dbReference type="NCBI Taxonomy" id="170555"/>
    <lineage>
        <taxon>Eukaryota</taxon>
        <taxon>Metazoa</taxon>
        <taxon>Ecdysozoa</taxon>
        <taxon>Arthropoda</taxon>
        <taxon>Hexapoda</taxon>
        <taxon>Insecta</taxon>
        <taxon>Pterygota</taxon>
        <taxon>Neoptera</taxon>
        <taxon>Polyneoptera</taxon>
        <taxon>Phasmatodea</taxon>
        <taxon>Timematodea</taxon>
        <taxon>Timematoidea</taxon>
        <taxon>Timematidae</taxon>
        <taxon>Timema</taxon>
    </lineage>
</organism>
<gene>
    <name evidence="2" type="ORF">TMSB3V08_LOCUS5026</name>
</gene>
<dbReference type="EMBL" id="OB793668">
    <property type="protein sequence ID" value="CAD7428214.1"/>
    <property type="molecule type" value="Genomic_DNA"/>
</dbReference>
<name>A0A7R9HMV1_9NEOP</name>
<evidence type="ECO:0000313" key="2">
    <source>
        <dbReference type="EMBL" id="CAD7428214.1"/>
    </source>
</evidence>
<keyword evidence="1" id="KW-1133">Transmembrane helix</keyword>
<dbReference type="AlphaFoldDB" id="A0A7R9HMV1"/>
<accession>A0A7R9HMV1</accession>